<dbReference type="AlphaFoldDB" id="A0A498KZJ4"/>
<proteinExistence type="predicted"/>
<organism evidence="1 2">
    <name type="scientific">Halorientalis pallida</name>
    <dbReference type="NCBI Taxonomy" id="2479928"/>
    <lineage>
        <taxon>Archaea</taxon>
        <taxon>Methanobacteriati</taxon>
        <taxon>Methanobacteriota</taxon>
        <taxon>Stenosarchaea group</taxon>
        <taxon>Halobacteria</taxon>
        <taxon>Halobacteriales</taxon>
        <taxon>Haloarculaceae</taxon>
        <taxon>Halorientalis</taxon>
    </lineage>
</organism>
<gene>
    <name evidence="1" type="ORF">EAF64_05380</name>
</gene>
<keyword evidence="2" id="KW-1185">Reference proteome</keyword>
<accession>A0A498KZJ4</accession>
<evidence type="ECO:0000313" key="2">
    <source>
        <dbReference type="Proteomes" id="UP000289691"/>
    </source>
</evidence>
<dbReference type="RefSeq" id="WP_129067967.1">
    <property type="nucleotide sequence ID" value="NZ_RDFA01000002.1"/>
</dbReference>
<dbReference type="EMBL" id="RDFA01000002">
    <property type="protein sequence ID" value="RXK50003.1"/>
    <property type="molecule type" value="Genomic_DNA"/>
</dbReference>
<evidence type="ECO:0000313" key="1">
    <source>
        <dbReference type="EMBL" id="RXK50003.1"/>
    </source>
</evidence>
<protein>
    <submittedName>
        <fullName evidence="1">Uncharacterized protein</fullName>
    </submittedName>
</protein>
<dbReference type="Proteomes" id="UP000289691">
    <property type="component" value="Unassembled WGS sequence"/>
</dbReference>
<reference evidence="1 2" key="1">
    <citation type="submission" date="2019-01" db="EMBL/GenBank/DDBJ databases">
        <title>Halorientalis sp. F13-25 a new haloarchaeum isolated from hypersaline water.</title>
        <authorList>
            <person name="Ana D.-V."/>
            <person name="Cristina S.-P."/>
            <person name="Antonio V."/>
        </authorList>
    </citation>
    <scope>NUCLEOTIDE SEQUENCE [LARGE SCALE GENOMIC DNA]</scope>
    <source>
        <strain evidence="1 2">F13-25</strain>
    </source>
</reference>
<sequence length="85" mass="10302">MEADSNLVIVEVDKRFGDDLEEKFELYYRKRDALLERLRQELNREITGLVFGFGTWSTSRPEVEIQYDPFYRFYLREEDARATRV</sequence>
<name>A0A498KZJ4_9EURY</name>
<comment type="caution">
    <text evidence="1">The sequence shown here is derived from an EMBL/GenBank/DDBJ whole genome shotgun (WGS) entry which is preliminary data.</text>
</comment>